<dbReference type="GeneID" id="54460187"/>
<evidence type="ECO:0000313" key="2">
    <source>
        <dbReference type="Proteomes" id="UP000504636"/>
    </source>
</evidence>
<dbReference type="Proteomes" id="UP000504636">
    <property type="component" value="Unplaced"/>
</dbReference>
<organism evidence="1">
    <name type="scientific">Mytilinidion resinicola</name>
    <dbReference type="NCBI Taxonomy" id="574789"/>
    <lineage>
        <taxon>Eukaryota</taxon>
        <taxon>Fungi</taxon>
        <taxon>Dikarya</taxon>
        <taxon>Ascomycota</taxon>
        <taxon>Pezizomycotina</taxon>
        <taxon>Dothideomycetes</taxon>
        <taxon>Pleosporomycetidae</taxon>
        <taxon>Mytilinidiales</taxon>
        <taxon>Mytilinidiaceae</taxon>
        <taxon>Mytilinidion</taxon>
    </lineage>
</organism>
<evidence type="ECO:0000313" key="1">
    <source>
        <dbReference type="EMBL" id="KAF2814344.1"/>
    </source>
</evidence>
<dbReference type="AlphaFoldDB" id="A0A6A6Z225"/>
<dbReference type="PROSITE" id="PS51257">
    <property type="entry name" value="PROKAR_LIPOPROTEIN"/>
    <property type="match status" value="1"/>
</dbReference>
<protein>
    <submittedName>
        <fullName evidence="1 3">Uncharacterized protein</fullName>
    </submittedName>
</protein>
<name>A0A6A6Z225_9PEZI</name>
<keyword evidence="2" id="KW-1185">Reference proteome</keyword>
<accession>A0A6A6Z225</accession>
<reference evidence="1 3" key="1">
    <citation type="journal article" date="2020" name="Stud. Mycol.">
        <title>101 Dothideomycetes genomes: a test case for predicting lifestyles and emergence of pathogens.</title>
        <authorList>
            <person name="Haridas S."/>
            <person name="Albert R."/>
            <person name="Binder M."/>
            <person name="Bloem J."/>
            <person name="Labutti K."/>
            <person name="Salamov A."/>
            <person name="Andreopoulos B."/>
            <person name="Baker S."/>
            <person name="Barry K."/>
            <person name="Bills G."/>
            <person name="Bluhm B."/>
            <person name="Cannon C."/>
            <person name="Castanera R."/>
            <person name="Culley D."/>
            <person name="Daum C."/>
            <person name="Ezra D."/>
            <person name="Gonzalez J."/>
            <person name="Henrissat B."/>
            <person name="Kuo A."/>
            <person name="Liang C."/>
            <person name="Lipzen A."/>
            <person name="Lutzoni F."/>
            <person name="Magnuson J."/>
            <person name="Mondo S."/>
            <person name="Nolan M."/>
            <person name="Ohm R."/>
            <person name="Pangilinan J."/>
            <person name="Park H.-J."/>
            <person name="Ramirez L."/>
            <person name="Alfaro M."/>
            <person name="Sun H."/>
            <person name="Tritt A."/>
            <person name="Yoshinaga Y."/>
            <person name="Zwiers L.-H."/>
            <person name="Turgeon B."/>
            <person name="Goodwin S."/>
            <person name="Spatafora J."/>
            <person name="Crous P."/>
            <person name="Grigoriev I."/>
        </authorList>
    </citation>
    <scope>NUCLEOTIDE SEQUENCE</scope>
    <source>
        <strain evidence="1 3">CBS 304.34</strain>
    </source>
</reference>
<sequence>MRNYLGVIFLSSFCTCLCFHFFSACLSSSAICFIFSSSSKTTLLRNSSHLSSPPS</sequence>
<dbReference type="RefSeq" id="XP_033581308.1">
    <property type="nucleotide sequence ID" value="XM_033719294.1"/>
</dbReference>
<reference evidence="3" key="2">
    <citation type="submission" date="2020-04" db="EMBL/GenBank/DDBJ databases">
        <authorList>
            <consortium name="NCBI Genome Project"/>
        </authorList>
    </citation>
    <scope>NUCLEOTIDE SEQUENCE</scope>
    <source>
        <strain evidence="3">CBS 304.34</strain>
    </source>
</reference>
<gene>
    <name evidence="1 3" type="ORF">BDZ99DRAFT_460014</name>
</gene>
<dbReference type="EMBL" id="MU003695">
    <property type="protein sequence ID" value="KAF2814344.1"/>
    <property type="molecule type" value="Genomic_DNA"/>
</dbReference>
<evidence type="ECO:0000313" key="3">
    <source>
        <dbReference type="RefSeq" id="XP_033581308.1"/>
    </source>
</evidence>
<proteinExistence type="predicted"/>
<reference evidence="3" key="3">
    <citation type="submission" date="2025-04" db="UniProtKB">
        <authorList>
            <consortium name="RefSeq"/>
        </authorList>
    </citation>
    <scope>IDENTIFICATION</scope>
    <source>
        <strain evidence="3">CBS 304.34</strain>
    </source>
</reference>